<feature type="compositionally biased region" description="Basic and acidic residues" evidence="1">
    <location>
        <begin position="130"/>
        <end position="139"/>
    </location>
</feature>
<dbReference type="EMBL" id="ML991772">
    <property type="protein sequence ID" value="KAF2239537.1"/>
    <property type="molecule type" value="Genomic_DNA"/>
</dbReference>
<protein>
    <recommendedName>
        <fullName evidence="4">Roadblock/LAMTOR2 domain-containing protein</fullName>
    </recommendedName>
</protein>
<gene>
    <name evidence="2" type="ORF">EV356DRAFT_499702</name>
</gene>
<feature type="compositionally biased region" description="Polar residues" evidence="1">
    <location>
        <begin position="140"/>
        <end position="158"/>
    </location>
</feature>
<name>A0A6A6HNC0_VIRVR</name>
<evidence type="ECO:0008006" key="4">
    <source>
        <dbReference type="Google" id="ProtNLM"/>
    </source>
</evidence>
<keyword evidence="3" id="KW-1185">Reference proteome</keyword>
<evidence type="ECO:0000256" key="1">
    <source>
        <dbReference type="SAM" id="MobiDB-lite"/>
    </source>
</evidence>
<evidence type="ECO:0000313" key="3">
    <source>
        <dbReference type="Proteomes" id="UP000800092"/>
    </source>
</evidence>
<accession>A0A6A6HNC0</accession>
<reference evidence="2" key="1">
    <citation type="journal article" date="2020" name="Stud. Mycol.">
        <title>101 Dothideomycetes genomes: a test case for predicting lifestyles and emergence of pathogens.</title>
        <authorList>
            <person name="Haridas S."/>
            <person name="Albert R."/>
            <person name="Binder M."/>
            <person name="Bloem J."/>
            <person name="Labutti K."/>
            <person name="Salamov A."/>
            <person name="Andreopoulos B."/>
            <person name="Baker S."/>
            <person name="Barry K."/>
            <person name="Bills G."/>
            <person name="Bluhm B."/>
            <person name="Cannon C."/>
            <person name="Castanera R."/>
            <person name="Culley D."/>
            <person name="Daum C."/>
            <person name="Ezra D."/>
            <person name="Gonzalez J."/>
            <person name="Henrissat B."/>
            <person name="Kuo A."/>
            <person name="Liang C."/>
            <person name="Lipzen A."/>
            <person name="Lutzoni F."/>
            <person name="Magnuson J."/>
            <person name="Mondo S."/>
            <person name="Nolan M."/>
            <person name="Ohm R."/>
            <person name="Pangilinan J."/>
            <person name="Park H.-J."/>
            <person name="Ramirez L."/>
            <person name="Alfaro M."/>
            <person name="Sun H."/>
            <person name="Tritt A."/>
            <person name="Yoshinaga Y."/>
            <person name="Zwiers L.-H."/>
            <person name="Turgeon B."/>
            <person name="Goodwin S."/>
            <person name="Spatafora J."/>
            <person name="Crous P."/>
            <person name="Grigoriev I."/>
        </authorList>
    </citation>
    <scope>NUCLEOTIDE SEQUENCE</scope>
    <source>
        <strain evidence="2">Tuck. ex Michener</strain>
    </source>
</reference>
<dbReference type="AlphaFoldDB" id="A0A6A6HNC0"/>
<dbReference type="Proteomes" id="UP000800092">
    <property type="component" value="Unassembled WGS sequence"/>
</dbReference>
<feature type="region of interest" description="Disordered" evidence="1">
    <location>
        <begin position="117"/>
        <end position="168"/>
    </location>
</feature>
<dbReference type="OrthoDB" id="3924760at2759"/>
<proteinExistence type="predicted"/>
<organism evidence="2 3">
    <name type="scientific">Viridothelium virens</name>
    <name type="common">Speckled blister lichen</name>
    <name type="synonym">Trypethelium virens</name>
    <dbReference type="NCBI Taxonomy" id="1048519"/>
    <lineage>
        <taxon>Eukaryota</taxon>
        <taxon>Fungi</taxon>
        <taxon>Dikarya</taxon>
        <taxon>Ascomycota</taxon>
        <taxon>Pezizomycotina</taxon>
        <taxon>Dothideomycetes</taxon>
        <taxon>Dothideomycetes incertae sedis</taxon>
        <taxon>Trypetheliales</taxon>
        <taxon>Trypetheliaceae</taxon>
        <taxon>Viridothelium</taxon>
    </lineage>
</organism>
<dbReference type="Gene3D" id="3.30.450.30">
    <property type="entry name" value="Dynein light chain 2a, cytoplasmic"/>
    <property type="match status" value="1"/>
</dbReference>
<sequence>MLNTVKLSEFLNLNVDQKLYPRLIVMTPNGTLMSYTTPTDIRELRDQAALISMCWNDYTKAAKEKAHSISMEGESSDSRKLETLTIEFDSANIIVRSLQKKLLLVLVGGVPPKRQREFKATSEFTGDPRYPPEELHQETTEPLQERASTSAPEISTQDFKGAAPSSLPTGSSAIEMNEKQKDIKLGILHIQRKKADALAAYITGEFNKADFVMPDDASNPFG</sequence>
<evidence type="ECO:0000313" key="2">
    <source>
        <dbReference type="EMBL" id="KAF2239537.1"/>
    </source>
</evidence>